<keyword id="KW-0903">Direct protein sequencing</keyword>
<reference key="1">
    <citation type="journal article" date="1995" name="Adv. Exp. Med. Biol.">
        <title>Cardosin A and B, aspartic proteases from the flowers of cardoon.</title>
        <authorList>
            <person name="Faro C."/>
            <person name="Verissimo P."/>
            <person name="Lin Y."/>
            <person name="Tang J."/>
            <person name="Pires E."/>
        </authorList>
    </citation>
    <scope>PROTEIN SEQUENCE</scope>
</reference>
<organism>
    <name type="scientific">Cynara cardunculus</name>
    <name type="common">Cardoon</name>
    <dbReference type="NCBI Taxonomy" id="4265"/>
    <lineage>
        <taxon>Eukaryota</taxon>
        <taxon>Viridiplantae</taxon>
        <taxon>Streptophyta</taxon>
        <taxon>Embryophyta</taxon>
        <taxon>Tracheophyta</taxon>
        <taxon>Spermatophyta</taxon>
        <taxon>Magnoliopsida</taxon>
        <taxon>eudicotyledons</taxon>
        <taxon>Gunneridae</taxon>
        <taxon>Pentapetalae</taxon>
        <taxon>asterids</taxon>
        <taxon>campanulids</taxon>
        <taxon>Asterales</taxon>
        <taxon>Asteraceae</taxon>
        <taxon>Carduoideae</taxon>
        <taxon>Cardueae</taxon>
        <taxon>Carduinae</taxon>
        <taxon>Cynara</taxon>
    </lineage>
</organism>
<accession>Q9S8D5</accession>
<proteinExistence type="evidence at protein level"/>
<protein>
    <submittedName>
        <fullName>CARDOSIN A</fullName>
    </submittedName>
</protein>
<sequence>NSGSAIVATDNQNTY</sequence>
<name>Q9S8D5_CYNCA</name>